<dbReference type="Gene3D" id="3.40.50.12780">
    <property type="entry name" value="N-terminal domain of ligase-like"/>
    <property type="match status" value="1"/>
</dbReference>
<dbReference type="GO" id="GO:0009507">
    <property type="term" value="C:chloroplast"/>
    <property type="evidence" value="ECO:0007669"/>
    <property type="project" value="TreeGrafter"/>
</dbReference>
<dbReference type="PROSITE" id="PS50011">
    <property type="entry name" value="PROTEIN_KINASE_DOM"/>
    <property type="match status" value="1"/>
</dbReference>
<dbReference type="PROSITE" id="PS00108">
    <property type="entry name" value="PROTEIN_KINASE_ST"/>
    <property type="match status" value="1"/>
</dbReference>
<dbReference type="PANTHER" id="PTHR43813:SF1">
    <property type="entry name" value="ACYL-ACTIVATING ENZYME 16, CHLOROPLASTIC-RELATED"/>
    <property type="match status" value="1"/>
</dbReference>
<dbReference type="InterPro" id="IPR020845">
    <property type="entry name" value="AMP-binding_CS"/>
</dbReference>
<keyword evidence="7" id="KW-1133">Transmembrane helix</keyword>
<keyword evidence="4 5" id="KW-0067">ATP-binding</keyword>
<dbReference type="SUPFAM" id="SSF56801">
    <property type="entry name" value="Acetyl-CoA synthetase-like"/>
    <property type="match status" value="1"/>
</dbReference>
<comment type="caution">
    <text evidence="9">The sequence shown here is derived from an EMBL/GenBank/DDBJ whole genome shotgun (WGS) entry which is preliminary data.</text>
</comment>
<dbReference type="InterPro" id="IPR008271">
    <property type="entry name" value="Ser/Thr_kinase_AS"/>
</dbReference>
<evidence type="ECO:0000313" key="9">
    <source>
        <dbReference type="EMBL" id="KAK9834180.1"/>
    </source>
</evidence>
<keyword evidence="3" id="KW-0418">Kinase</keyword>
<gene>
    <name evidence="9" type="ORF">WJX81_006227</name>
</gene>
<protein>
    <recommendedName>
        <fullName evidence="8">Protein kinase domain-containing protein</fullName>
    </recommendedName>
</protein>
<keyword evidence="7" id="KW-0812">Transmembrane</keyword>
<feature type="binding site" evidence="5">
    <location>
        <position position="377"/>
    </location>
    <ligand>
        <name>ATP</name>
        <dbReference type="ChEBI" id="CHEBI:30616"/>
    </ligand>
</feature>
<feature type="region of interest" description="Disordered" evidence="6">
    <location>
        <begin position="189"/>
        <end position="209"/>
    </location>
</feature>
<dbReference type="PANTHER" id="PTHR43813">
    <property type="entry name" value="ACYL-ACTIVATING ENZYME 16, CHLOROPLASTIC-RELATED"/>
    <property type="match status" value="1"/>
</dbReference>
<dbReference type="Pfam" id="PF00501">
    <property type="entry name" value="AMP-binding"/>
    <property type="match status" value="1"/>
</dbReference>
<evidence type="ECO:0000256" key="6">
    <source>
        <dbReference type="SAM" id="MobiDB-lite"/>
    </source>
</evidence>
<evidence type="ECO:0000256" key="3">
    <source>
        <dbReference type="ARBA" id="ARBA00022777"/>
    </source>
</evidence>
<evidence type="ECO:0000256" key="2">
    <source>
        <dbReference type="ARBA" id="ARBA00022741"/>
    </source>
</evidence>
<dbReference type="SUPFAM" id="SSF56112">
    <property type="entry name" value="Protein kinase-like (PK-like)"/>
    <property type="match status" value="1"/>
</dbReference>
<feature type="transmembrane region" description="Helical" evidence="7">
    <location>
        <begin position="216"/>
        <end position="235"/>
    </location>
</feature>
<evidence type="ECO:0000256" key="4">
    <source>
        <dbReference type="ARBA" id="ARBA00022840"/>
    </source>
</evidence>
<dbReference type="InterPro" id="IPR052987">
    <property type="entry name" value="Chloroplast_AMP-bd_Enzymes"/>
</dbReference>
<evidence type="ECO:0000256" key="1">
    <source>
        <dbReference type="ARBA" id="ARBA00022679"/>
    </source>
</evidence>
<dbReference type="InterPro" id="IPR000873">
    <property type="entry name" value="AMP-dep_synth/lig_dom"/>
</dbReference>
<dbReference type="Proteomes" id="UP001445335">
    <property type="component" value="Unassembled WGS sequence"/>
</dbReference>
<reference evidence="9 10" key="1">
    <citation type="journal article" date="2024" name="Nat. Commun.">
        <title>Phylogenomics reveals the evolutionary origins of lichenization in chlorophyte algae.</title>
        <authorList>
            <person name="Puginier C."/>
            <person name="Libourel C."/>
            <person name="Otte J."/>
            <person name="Skaloud P."/>
            <person name="Haon M."/>
            <person name="Grisel S."/>
            <person name="Petersen M."/>
            <person name="Berrin J.G."/>
            <person name="Delaux P.M."/>
            <person name="Dal Grande F."/>
            <person name="Keller J."/>
        </authorList>
    </citation>
    <scope>NUCLEOTIDE SEQUENCE [LARGE SCALE GENOMIC DNA]</scope>
    <source>
        <strain evidence="9 10">SAG 245.80</strain>
    </source>
</reference>
<dbReference type="PROSITE" id="PS00107">
    <property type="entry name" value="PROTEIN_KINASE_ATP"/>
    <property type="match status" value="1"/>
</dbReference>
<dbReference type="InterPro" id="IPR042099">
    <property type="entry name" value="ANL_N_sf"/>
</dbReference>
<accession>A0AAW1RJH1</accession>
<dbReference type="GO" id="GO:0004672">
    <property type="term" value="F:protein kinase activity"/>
    <property type="evidence" value="ECO:0007669"/>
    <property type="project" value="InterPro"/>
</dbReference>
<keyword evidence="10" id="KW-1185">Reference proteome</keyword>
<dbReference type="InterPro" id="IPR011009">
    <property type="entry name" value="Kinase-like_dom_sf"/>
</dbReference>
<dbReference type="GO" id="GO:0030497">
    <property type="term" value="P:fatty acid elongation"/>
    <property type="evidence" value="ECO:0007669"/>
    <property type="project" value="TreeGrafter"/>
</dbReference>
<dbReference type="InterPro" id="IPR017441">
    <property type="entry name" value="Protein_kinase_ATP_BS"/>
</dbReference>
<dbReference type="EMBL" id="JALJOU010000033">
    <property type="protein sequence ID" value="KAK9834180.1"/>
    <property type="molecule type" value="Genomic_DNA"/>
</dbReference>
<feature type="domain" description="Protein kinase" evidence="8">
    <location>
        <begin position="350"/>
        <end position="621"/>
    </location>
</feature>
<dbReference type="GO" id="GO:0005524">
    <property type="term" value="F:ATP binding"/>
    <property type="evidence" value="ECO:0007669"/>
    <property type="project" value="UniProtKB-UniRule"/>
</dbReference>
<proteinExistence type="predicted"/>
<dbReference type="InterPro" id="IPR000719">
    <property type="entry name" value="Prot_kinase_dom"/>
</dbReference>
<sequence>MQDTLDACCKTCHIRHIWMGAHAEILNSCVWQWCRKPQGCQTASGNVPHRTCMTSRREAFPAEWQNCTAVSGLHMMPGADGVRVPNYRVTPGRYFTPGMSSWDLGPGLCPAHYWVPSTSHCNVTADLPAVAAACNAQPACQGFVFAAPVQNQSGAFGILKRGQMDRYCLKPIPRAAAYSRLNADGSPYGPAAIPPEPLPDAQRREARQSGARPFPVQYLAIFLAGAVALAAPGFLACCWCAALRRAHDAERAAAKLEADSLERGFSGGPPSKKDSISSASQCQPDSLGSTLCGLLPSPHSGHAHVSLMAVMDRVGTGAAHASPVKSVLMELPWNDWEIGPCEIEVLQREDGADWKLGEGASGSVFKALRGGQVVAVKIFHQRSGRSSYSSLPAAQHTARCRDDLRREISLLRSLHDRNIVNFVGAAIWDGVAVLVTDYMERGDLYQALAADGDRRFSWHCRRSRAGQVVPNTGLARSIALDVARGLHYLHSRSPKVVHFDLKSPNILLARDYTAKLADVGLAKLMMRDCLSTLRDIGTFAWAAPEALLGHKCTEKVDIYSFGVILWELSTGEAPCSRQLRGLQVPDEAPPEVDAVIKSCLTAQPGARPSALELVGFLERWAPACQMQAIVPPTKQLEDSYALPGKSAHESVPHMWSALADKHSDQLAVIDPHRKPSIKLTYRELHSQMTQFAAGLQALGLETGDRVALFSENGARWLVADQGIMMVGAADAVRGSTSPPDELAYILRHSGAVAVICQDSPALEKLLPALAQLDAQRAAESSGAGEYGANANGASANGASGDVPPGGLRFAAVLWGQVSDKCRFGLDCPALEFTEVMARGRRGFTPVPLQPSDLATLVYTSGTTGKPKGVMLTHANLVYQVANLSFFLRPAPGERTLSLLPPWHIYERAASYFCFACGVTQVYTNIRRFKEDLTRYPPHFFICVPLVLDTLYNRVRATIKAGSRMKRAVAGVLLNASLTHVRARRLADGLDLRYARQVPPALAVMWAVAVAAASYPLHRLAQVVIFHKIRAALGIMKCVVSGGGSLAAHLDDFYEAAGLPVLNGWGLTETSPVLACRRLRAGENVRGSVGLPMPGTQVRVVHPETRADLPDGEQGVMLVRGPGVMKGYYADEAATAAAFLGDGWFDTGDLGWRAPMGVAGSAVGGHLVLAGRAKDTIVLSSGENIEPATLEDLVAASPFVAHAVVVGQDRRALGVLIVPAEEAFAELASMRGGELGEEEQRAVIRAEISKALAGRPCQDGIAAFALLSRPFSAEDGTLTRTLKPRRGAIFARYARELSQLMAELR</sequence>
<keyword evidence="1" id="KW-0808">Transferase</keyword>
<dbReference type="SMART" id="SM00220">
    <property type="entry name" value="S_TKc"/>
    <property type="match status" value="1"/>
</dbReference>
<dbReference type="Pfam" id="PF23562">
    <property type="entry name" value="AMP-binding_C_3"/>
    <property type="match status" value="1"/>
</dbReference>
<keyword evidence="2 5" id="KW-0547">Nucleotide-binding</keyword>
<name>A0AAW1RJH1_9CHLO</name>
<dbReference type="GO" id="GO:0008922">
    <property type="term" value="F:long-chain fatty acid [acyl-carrier-protein] ligase activity"/>
    <property type="evidence" value="ECO:0007669"/>
    <property type="project" value="TreeGrafter"/>
</dbReference>
<evidence type="ECO:0000256" key="5">
    <source>
        <dbReference type="PROSITE-ProRule" id="PRU10141"/>
    </source>
</evidence>
<dbReference type="Pfam" id="PF00069">
    <property type="entry name" value="Pkinase"/>
    <property type="match status" value="1"/>
</dbReference>
<feature type="region of interest" description="Disordered" evidence="6">
    <location>
        <begin position="261"/>
        <end position="282"/>
    </location>
</feature>
<organism evidence="9 10">
    <name type="scientific">Elliptochloris bilobata</name>
    <dbReference type="NCBI Taxonomy" id="381761"/>
    <lineage>
        <taxon>Eukaryota</taxon>
        <taxon>Viridiplantae</taxon>
        <taxon>Chlorophyta</taxon>
        <taxon>core chlorophytes</taxon>
        <taxon>Trebouxiophyceae</taxon>
        <taxon>Trebouxiophyceae incertae sedis</taxon>
        <taxon>Elliptochloris clade</taxon>
        <taxon>Elliptochloris</taxon>
    </lineage>
</organism>
<dbReference type="Gene3D" id="1.10.510.10">
    <property type="entry name" value="Transferase(Phosphotransferase) domain 1"/>
    <property type="match status" value="1"/>
</dbReference>
<evidence type="ECO:0000313" key="10">
    <source>
        <dbReference type="Proteomes" id="UP001445335"/>
    </source>
</evidence>
<keyword evidence="7" id="KW-0472">Membrane</keyword>
<dbReference type="PROSITE" id="PS00455">
    <property type="entry name" value="AMP_BINDING"/>
    <property type="match status" value="1"/>
</dbReference>
<evidence type="ECO:0000256" key="7">
    <source>
        <dbReference type="SAM" id="Phobius"/>
    </source>
</evidence>
<evidence type="ECO:0000259" key="8">
    <source>
        <dbReference type="PROSITE" id="PS50011"/>
    </source>
</evidence>